<reference evidence="1 2" key="1">
    <citation type="submission" date="2022-11" db="EMBL/GenBank/DDBJ databases">
        <title>Draft genome sequence of Saccharopolyspora sp. WRP15-2 isolated from rhizosphere soils of wild rice in Thailand.</title>
        <authorList>
            <person name="Duangmal K."/>
            <person name="Kammanee S."/>
            <person name="Muangham S."/>
        </authorList>
    </citation>
    <scope>NUCLEOTIDE SEQUENCE [LARGE SCALE GENOMIC DNA]</scope>
    <source>
        <strain evidence="1 2">WRP15-2</strain>
    </source>
</reference>
<accession>A0ABT4UVN0</accession>
<gene>
    <name evidence="1" type="ORF">OU415_06755</name>
</gene>
<comment type="caution">
    <text evidence="1">The sequence shown here is derived from an EMBL/GenBank/DDBJ whole genome shotgun (WGS) entry which is preliminary data.</text>
</comment>
<proteinExistence type="predicted"/>
<protein>
    <submittedName>
        <fullName evidence="1">Uncharacterized protein</fullName>
    </submittedName>
</protein>
<dbReference type="EMBL" id="JAQGLA010000007">
    <property type="protein sequence ID" value="MDA3625127.1"/>
    <property type="molecule type" value="Genomic_DNA"/>
</dbReference>
<name>A0ABT4UVN0_9PSEU</name>
<dbReference type="RefSeq" id="WP_270947708.1">
    <property type="nucleotide sequence ID" value="NZ_JAQGLA010000007.1"/>
</dbReference>
<evidence type="ECO:0000313" key="1">
    <source>
        <dbReference type="EMBL" id="MDA3625127.1"/>
    </source>
</evidence>
<evidence type="ECO:0000313" key="2">
    <source>
        <dbReference type="Proteomes" id="UP001210380"/>
    </source>
</evidence>
<dbReference type="Proteomes" id="UP001210380">
    <property type="component" value="Unassembled WGS sequence"/>
</dbReference>
<keyword evidence="2" id="KW-1185">Reference proteome</keyword>
<organism evidence="1 2">
    <name type="scientific">Saccharopolyspora oryzae</name>
    <dbReference type="NCBI Taxonomy" id="2997343"/>
    <lineage>
        <taxon>Bacteria</taxon>
        <taxon>Bacillati</taxon>
        <taxon>Actinomycetota</taxon>
        <taxon>Actinomycetes</taxon>
        <taxon>Pseudonocardiales</taxon>
        <taxon>Pseudonocardiaceae</taxon>
        <taxon>Saccharopolyspora</taxon>
    </lineage>
</organism>
<sequence length="152" mass="17571">MPTQHLAGLAWQVCEAAGEDVLVPREKIMGDIGATYNQFTRLKAYIWDFIAREKGKVFIAFRGAYIVTTDPAKVAENIKWKLTRIRTELKRMLTGSIEPFGDQVAQYEVLKLYQDDISYMLRQAERMELAARGLPEPVKIPQRKRPTKSRRR</sequence>